<comment type="caution">
    <text evidence="1">The sequence shown here is derived from an EMBL/GenBank/DDBJ whole genome shotgun (WGS) entry which is preliminary data.</text>
</comment>
<proteinExistence type="predicted"/>
<name>A0A1V4J2B7_PATFA</name>
<protein>
    <submittedName>
        <fullName evidence="1">Uncharacterized protein</fullName>
    </submittedName>
</protein>
<accession>A0A1V4J2B7</accession>
<dbReference type="AlphaFoldDB" id="A0A1V4J2B7"/>
<dbReference type="Proteomes" id="UP000190648">
    <property type="component" value="Unassembled WGS sequence"/>
</dbReference>
<organism evidence="1 2">
    <name type="scientific">Patagioenas fasciata monilis</name>
    <dbReference type="NCBI Taxonomy" id="372326"/>
    <lineage>
        <taxon>Eukaryota</taxon>
        <taxon>Metazoa</taxon>
        <taxon>Chordata</taxon>
        <taxon>Craniata</taxon>
        <taxon>Vertebrata</taxon>
        <taxon>Euteleostomi</taxon>
        <taxon>Archelosauria</taxon>
        <taxon>Archosauria</taxon>
        <taxon>Dinosauria</taxon>
        <taxon>Saurischia</taxon>
        <taxon>Theropoda</taxon>
        <taxon>Coelurosauria</taxon>
        <taxon>Aves</taxon>
        <taxon>Neognathae</taxon>
        <taxon>Neoaves</taxon>
        <taxon>Columbimorphae</taxon>
        <taxon>Columbiformes</taxon>
        <taxon>Columbidae</taxon>
        <taxon>Patagioenas</taxon>
    </lineage>
</organism>
<reference evidence="1 2" key="1">
    <citation type="submission" date="2016-02" db="EMBL/GenBank/DDBJ databases">
        <title>Band-tailed pigeon sequencing and assembly.</title>
        <authorList>
            <person name="Soares A.E."/>
            <person name="Novak B.J."/>
            <person name="Rice E.S."/>
            <person name="O'Connell B."/>
            <person name="Chang D."/>
            <person name="Weber S."/>
            <person name="Shapiro B."/>
        </authorList>
    </citation>
    <scope>NUCLEOTIDE SEQUENCE [LARGE SCALE GENOMIC DNA]</scope>
    <source>
        <strain evidence="1">BTP2013</strain>
        <tissue evidence="1">Blood</tissue>
    </source>
</reference>
<evidence type="ECO:0000313" key="1">
    <source>
        <dbReference type="EMBL" id="OPJ66431.1"/>
    </source>
</evidence>
<evidence type="ECO:0000313" key="2">
    <source>
        <dbReference type="Proteomes" id="UP000190648"/>
    </source>
</evidence>
<keyword evidence="2" id="KW-1185">Reference proteome</keyword>
<sequence>MFLLSVGPSHACDFSEKASSLELFEVLRKIERKMEDPLKSTKLQSMKQNASLVSQLKKEQHSMVCPSASAKAGKETHFR</sequence>
<dbReference type="EMBL" id="LSYS01009367">
    <property type="protein sequence ID" value="OPJ66431.1"/>
    <property type="molecule type" value="Genomic_DNA"/>
</dbReference>
<gene>
    <name evidence="1" type="ORF">AV530_016498</name>
</gene>